<dbReference type="AlphaFoldDB" id="A0A1G9B6V7"/>
<evidence type="ECO:0000256" key="2">
    <source>
        <dbReference type="ARBA" id="ARBA00022692"/>
    </source>
</evidence>
<dbReference type="PRINTS" id="PR00120">
    <property type="entry name" value="HATPASE"/>
</dbReference>
<dbReference type="GO" id="GO:0016887">
    <property type="term" value="F:ATP hydrolysis activity"/>
    <property type="evidence" value="ECO:0007669"/>
    <property type="project" value="InterPro"/>
</dbReference>
<comment type="subcellular location">
    <subcellularLocation>
        <location evidence="1">Membrane</location>
    </subcellularLocation>
</comment>
<evidence type="ECO:0000256" key="1">
    <source>
        <dbReference type="ARBA" id="ARBA00004370"/>
    </source>
</evidence>
<dbReference type="GO" id="GO:0005507">
    <property type="term" value="F:copper ion binding"/>
    <property type="evidence" value="ECO:0007669"/>
    <property type="project" value="TreeGrafter"/>
</dbReference>
<organism evidence="7 8">
    <name type="scientific">Natronorubrum texcoconense</name>
    <dbReference type="NCBI Taxonomy" id="1095776"/>
    <lineage>
        <taxon>Archaea</taxon>
        <taxon>Methanobacteriati</taxon>
        <taxon>Methanobacteriota</taxon>
        <taxon>Stenosarchaea group</taxon>
        <taxon>Halobacteria</taxon>
        <taxon>Halobacteriales</taxon>
        <taxon>Natrialbaceae</taxon>
        <taxon>Natronorubrum</taxon>
    </lineage>
</organism>
<dbReference type="NCBIfam" id="TIGR01494">
    <property type="entry name" value="ATPase_P-type"/>
    <property type="match status" value="1"/>
</dbReference>
<keyword evidence="3" id="KW-1278">Translocase</keyword>
<evidence type="ECO:0000256" key="4">
    <source>
        <dbReference type="ARBA" id="ARBA00022989"/>
    </source>
</evidence>
<evidence type="ECO:0000313" key="8">
    <source>
        <dbReference type="Proteomes" id="UP000198882"/>
    </source>
</evidence>
<name>A0A1G9B6V7_9EURY</name>
<gene>
    <name evidence="7" type="ORF">SAMN04515672_2831</name>
</gene>
<dbReference type="PANTHER" id="PTHR43520:SF8">
    <property type="entry name" value="P-TYPE CU(+) TRANSPORTER"/>
    <property type="match status" value="1"/>
</dbReference>
<dbReference type="InterPro" id="IPR001757">
    <property type="entry name" value="P_typ_ATPase"/>
</dbReference>
<dbReference type="InterPro" id="IPR023214">
    <property type="entry name" value="HAD_sf"/>
</dbReference>
<evidence type="ECO:0000256" key="3">
    <source>
        <dbReference type="ARBA" id="ARBA00022967"/>
    </source>
</evidence>
<evidence type="ECO:0000313" key="7">
    <source>
        <dbReference type="EMBL" id="SDK34814.1"/>
    </source>
</evidence>
<sequence length="237" mass="24766">MGVSVGGPNLLRYLEVEPSTDLERFADEAGARGEGVVYVLHDEEIVGAVALADVIREESFEAIDALHGMGVEVAMLTGDDADVAHSVADELGIDTVFAEVLPEDKDEKILELQDRGHLVAMVGDGVNDAPALTRADVGIAIGSGTDVAVESADVVLVENDPRDVASLVRLSAKSYRKMQENIVWAAGYNVFALPLAAGILAPIGILLSPAVGAVLMSASTVIVAINAQLLRRADLSV</sequence>
<protein>
    <submittedName>
        <fullName evidence="7">ATPase, P-type (Transporting), HAD superfamily, subfamily IC</fullName>
    </submittedName>
</protein>
<dbReference type="GO" id="GO:0016020">
    <property type="term" value="C:membrane"/>
    <property type="evidence" value="ECO:0007669"/>
    <property type="project" value="UniProtKB-SubCell"/>
</dbReference>
<feature type="transmembrane region" description="Helical" evidence="6">
    <location>
        <begin position="211"/>
        <end position="230"/>
    </location>
</feature>
<evidence type="ECO:0000256" key="6">
    <source>
        <dbReference type="SAM" id="Phobius"/>
    </source>
</evidence>
<dbReference type="Gene3D" id="3.40.50.1000">
    <property type="entry name" value="HAD superfamily/HAD-like"/>
    <property type="match status" value="1"/>
</dbReference>
<feature type="transmembrane region" description="Helical" evidence="6">
    <location>
        <begin position="182"/>
        <end position="205"/>
    </location>
</feature>
<dbReference type="PANTHER" id="PTHR43520">
    <property type="entry name" value="ATP7, ISOFORM B"/>
    <property type="match status" value="1"/>
</dbReference>
<dbReference type="EMBL" id="FNFE01000004">
    <property type="protein sequence ID" value="SDK34814.1"/>
    <property type="molecule type" value="Genomic_DNA"/>
</dbReference>
<evidence type="ECO:0000256" key="5">
    <source>
        <dbReference type="ARBA" id="ARBA00023136"/>
    </source>
</evidence>
<proteinExistence type="predicted"/>
<keyword evidence="4 6" id="KW-1133">Transmembrane helix</keyword>
<dbReference type="STRING" id="1095776.SAMN04515672_2831"/>
<dbReference type="Gene3D" id="3.40.1110.10">
    <property type="entry name" value="Calcium-transporting ATPase, cytoplasmic domain N"/>
    <property type="match status" value="1"/>
</dbReference>
<dbReference type="GO" id="GO:0005524">
    <property type="term" value="F:ATP binding"/>
    <property type="evidence" value="ECO:0007669"/>
    <property type="project" value="InterPro"/>
</dbReference>
<dbReference type="SUPFAM" id="SSF56784">
    <property type="entry name" value="HAD-like"/>
    <property type="match status" value="1"/>
</dbReference>
<keyword evidence="2 6" id="KW-0812">Transmembrane</keyword>
<dbReference type="InterPro" id="IPR023299">
    <property type="entry name" value="ATPase_P-typ_cyto_dom_N"/>
</dbReference>
<dbReference type="Proteomes" id="UP000198882">
    <property type="component" value="Unassembled WGS sequence"/>
</dbReference>
<reference evidence="8" key="1">
    <citation type="submission" date="2016-10" db="EMBL/GenBank/DDBJ databases">
        <authorList>
            <person name="Varghese N."/>
            <person name="Submissions S."/>
        </authorList>
    </citation>
    <scope>NUCLEOTIDE SEQUENCE [LARGE SCALE GENOMIC DNA]</scope>
    <source>
        <strain evidence="8">B4,CECT 8067,JCM 17497</strain>
    </source>
</reference>
<accession>A0A1G9B6V7</accession>
<dbReference type="GO" id="GO:0043682">
    <property type="term" value="F:P-type divalent copper transporter activity"/>
    <property type="evidence" value="ECO:0007669"/>
    <property type="project" value="TreeGrafter"/>
</dbReference>
<keyword evidence="5 6" id="KW-0472">Membrane</keyword>
<dbReference type="InterPro" id="IPR036412">
    <property type="entry name" value="HAD-like_sf"/>
</dbReference>
<dbReference type="Pfam" id="PF00702">
    <property type="entry name" value="Hydrolase"/>
    <property type="match status" value="1"/>
</dbReference>
<dbReference type="GO" id="GO:0055070">
    <property type="term" value="P:copper ion homeostasis"/>
    <property type="evidence" value="ECO:0007669"/>
    <property type="project" value="TreeGrafter"/>
</dbReference>
<keyword evidence="8" id="KW-1185">Reference proteome</keyword>